<dbReference type="RefSeq" id="WP_067433021.1">
    <property type="nucleotide sequence ID" value="NZ_CP073262.1"/>
</dbReference>
<dbReference type="PATRIC" id="fig|1619313.3.peg.2839"/>
<dbReference type="Proteomes" id="UP000059419">
    <property type="component" value="Chromosome 1"/>
</dbReference>
<proteinExistence type="predicted"/>
<dbReference type="KEGG" id="ege:EM595_2733"/>
<keyword evidence="2" id="KW-1185">Reference proteome</keyword>
<reference evidence="2" key="1">
    <citation type="submission" date="2015-11" db="EMBL/GenBank/DDBJ databases">
        <authorList>
            <person name="Blom J."/>
        </authorList>
    </citation>
    <scope>NUCLEOTIDE SEQUENCE [LARGE SCALE GENOMIC DNA]</scope>
</reference>
<dbReference type="GeneID" id="84612301"/>
<protein>
    <submittedName>
        <fullName evidence="1">Uncharacterized protein</fullName>
    </submittedName>
</protein>
<sequence>MDAPLQIQAIYNLVEEQTLLFAHQINHYHDETQAMLRRWDDARSVEFQKTHQSGLNEVSYQATDILKRARLHLHTVQQAIRIGDEHLTQARMRMHSLEEVTGESLLLQQRATDFAERATMSIHNAQYSISDAEQLLGSLGTPPI</sequence>
<dbReference type="EMBL" id="LN907827">
    <property type="protein sequence ID" value="CUU24964.1"/>
    <property type="molecule type" value="Genomic_DNA"/>
</dbReference>
<gene>
    <name evidence="1" type="ORF">EM595_2733</name>
</gene>
<accession>A0A0U5GPP6</accession>
<organism evidence="1 2">
    <name type="scientific">Duffyella gerundensis</name>
    <dbReference type="NCBI Taxonomy" id="1619313"/>
    <lineage>
        <taxon>Bacteria</taxon>
        <taxon>Pseudomonadati</taxon>
        <taxon>Pseudomonadota</taxon>
        <taxon>Gammaproteobacteria</taxon>
        <taxon>Enterobacterales</taxon>
        <taxon>Erwiniaceae</taxon>
        <taxon>Duffyella</taxon>
    </lineage>
</organism>
<dbReference type="AlphaFoldDB" id="A0A0U5GPP6"/>
<dbReference type="STRING" id="1619313.EM595_2733"/>
<dbReference type="OrthoDB" id="6555572at2"/>
<evidence type="ECO:0000313" key="1">
    <source>
        <dbReference type="EMBL" id="CUU24964.1"/>
    </source>
</evidence>
<evidence type="ECO:0000313" key="2">
    <source>
        <dbReference type="Proteomes" id="UP000059419"/>
    </source>
</evidence>
<name>A0A0U5GPP6_9GAMM</name>